<dbReference type="GO" id="GO:0016020">
    <property type="term" value="C:membrane"/>
    <property type="evidence" value="ECO:0007669"/>
    <property type="project" value="InterPro"/>
</dbReference>
<proteinExistence type="predicted"/>
<protein>
    <submittedName>
        <fullName evidence="1">Uncharacterized protein</fullName>
    </submittedName>
</protein>
<accession>A0A0F9PMD8</accession>
<dbReference type="SUPFAM" id="SSF56954">
    <property type="entry name" value="Outer membrane efflux proteins (OEP)"/>
    <property type="match status" value="1"/>
</dbReference>
<dbReference type="EMBL" id="LAZR01002217">
    <property type="protein sequence ID" value="KKN32945.1"/>
    <property type="molecule type" value="Genomic_DNA"/>
</dbReference>
<dbReference type="PROSITE" id="PS51257">
    <property type="entry name" value="PROKAR_LIPOPROTEIN"/>
    <property type="match status" value="1"/>
</dbReference>
<dbReference type="PANTHER" id="PTHR30203">
    <property type="entry name" value="OUTER MEMBRANE CATION EFFLUX PROTEIN"/>
    <property type="match status" value="1"/>
</dbReference>
<dbReference type="Gene3D" id="2.20.200.10">
    <property type="entry name" value="Outer membrane efflux proteins (OEP)"/>
    <property type="match status" value="1"/>
</dbReference>
<reference evidence="1" key="1">
    <citation type="journal article" date="2015" name="Nature">
        <title>Complex archaea that bridge the gap between prokaryotes and eukaryotes.</title>
        <authorList>
            <person name="Spang A."/>
            <person name="Saw J.H."/>
            <person name="Jorgensen S.L."/>
            <person name="Zaremba-Niedzwiedzka K."/>
            <person name="Martijn J."/>
            <person name="Lind A.E."/>
            <person name="van Eijk R."/>
            <person name="Schleper C."/>
            <person name="Guy L."/>
            <person name="Ettema T.J."/>
        </authorList>
    </citation>
    <scope>NUCLEOTIDE SEQUENCE</scope>
</reference>
<evidence type="ECO:0000313" key="1">
    <source>
        <dbReference type="EMBL" id="KKN32945.1"/>
    </source>
</evidence>
<sequence>MKRKQISLCVCLLLAGCAVGPDYSTPDVSLETQYVGGNANTIGVENQQQQWWRTYQDPLLIGLISRGLNQNLDLQAAMERIDQAQANVRKTGLNSALDGSASATVNKRGNSEISTTSGLTVGLDASFVIDLFGGIQRGQESAAASLASAQADVETVRLAWLAQIITTYSDARFYQRAIEFTNENIKAREETVKITQKQFDFGATTSYDLALTKALLSTAQAVLPEYVALYNANVFAISTLLDEPAQPIFDQMQNNVTQLGTPAPIDVGIPADLLHNRPDIRSAEAMLAAAVANVGVAEAQLYPSIALSGTLSETAGTSSWSFGPSIVLPILNRGLLSANRDEAESLAKQSEINWRSAILSAVEDVQVAQSNLAQQRQRSIAFNEAAEFYTQAFTLAQENYRAGAITLLELLDTDRSTASARISSASAINDMAKAWATLQIALGAGQKVTVEEPKPAE</sequence>
<dbReference type="AlphaFoldDB" id="A0A0F9PMD8"/>
<dbReference type="Gene3D" id="1.20.1600.10">
    <property type="entry name" value="Outer membrane efflux proteins (OEP)"/>
    <property type="match status" value="1"/>
</dbReference>
<dbReference type="GO" id="GO:0015562">
    <property type="term" value="F:efflux transmembrane transporter activity"/>
    <property type="evidence" value="ECO:0007669"/>
    <property type="project" value="InterPro"/>
</dbReference>
<dbReference type="InterPro" id="IPR010131">
    <property type="entry name" value="MdtP/NodT-like"/>
</dbReference>
<dbReference type="Pfam" id="PF02321">
    <property type="entry name" value="OEP"/>
    <property type="match status" value="2"/>
</dbReference>
<dbReference type="NCBIfam" id="TIGR01845">
    <property type="entry name" value="outer_NodT"/>
    <property type="match status" value="1"/>
</dbReference>
<name>A0A0F9PMD8_9ZZZZ</name>
<gene>
    <name evidence="1" type="ORF">LCGC14_0808740</name>
</gene>
<comment type="caution">
    <text evidence="1">The sequence shown here is derived from an EMBL/GenBank/DDBJ whole genome shotgun (WGS) entry which is preliminary data.</text>
</comment>
<dbReference type="PANTHER" id="PTHR30203:SF32">
    <property type="entry name" value="CATION EFFLUX SYSTEM PROTEIN CUSC"/>
    <property type="match status" value="1"/>
</dbReference>
<dbReference type="InterPro" id="IPR003423">
    <property type="entry name" value="OMP_efflux"/>
</dbReference>
<organism evidence="1">
    <name type="scientific">marine sediment metagenome</name>
    <dbReference type="NCBI Taxonomy" id="412755"/>
    <lineage>
        <taxon>unclassified sequences</taxon>
        <taxon>metagenomes</taxon>
        <taxon>ecological metagenomes</taxon>
    </lineage>
</organism>